<dbReference type="GO" id="GO:0008233">
    <property type="term" value="F:peptidase activity"/>
    <property type="evidence" value="ECO:0007669"/>
    <property type="project" value="UniProtKB-KW"/>
</dbReference>
<feature type="compositionally biased region" description="Polar residues" evidence="4">
    <location>
        <begin position="303"/>
        <end position="313"/>
    </location>
</feature>
<dbReference type="GO" id="GO:0006508">
    <property type="term" value="P:proteolysis"/>
    <property type="evidence" value="ECO:0007669"/>
    <property type="project" value="UniProtKB-KW"/>
</dbReference>
<evidence type="ECO:0000256" key="4">
    <source>
        <dbReference type="SAM" id="MobiDB-lite"/>
    </source>
</evidence>
<feature type="region of interest" description="Disordered" evidence="4">
    <location>
        <begin position="245"/>
        <end position="325"/>
    </location>
</feature>
<feature type="compositionally biased region" description="Low complexity" evidence="4">
    <location>
        <begin position="1"/>
        <end position="21"/>
    </location>
</feature>
<dbReference type="InterPro" id="IPR054613">
    <property type="entry name" value="Peptidase_S78_dom"/>
</dbReference>
<evidence type="ECO:0000313" key="6">
    <source>
        <dbReference type="EMBL" id="RXZ35449.1"/>
    </source>
</evidence>
<keyword evidence="2" id="KW-0645">Protease</keyword>
<dbReference type="Pfam" id="PF25209">
    <property type="entry name" value="Phage_capsid_4"/>
    <property type="match status" value="1"/>
</dbReference>
<name>A0A4Q2IXF0_9SPHN</name>
<dbReference type="NCBIfam" id="NF045541">
    <property type="entry name" value="scaf_prot_MCP2"/>
    <property type="match status" value="1"/>
</dbReference>
<feature type="region of interest" description="Disordered" evidence="4">
    <location>
        <begin position="1"/>
        <end position="51"/>
    </location>
</feature>
<sequence>MRPRPSLRQPPQRQPPHRSLPMTKPKPAPSGVDEPPRAVGETADGPLPPRRKTSVLALALVAGAGIAGMLTRDAPGQRPGADPEERRQPQAGGRGTRSLALAPDSYDAEAHTVEAVLSTGAAVQRYYFVEELEISTEAIDLGRVAGGVCPFLDTHIQSQVGAQIGRVTQARVEGGQLIGTLQFDQTAAGQEIEARVARGELRAISIGYRVTRWQITATDENDNETWRAVAWELLEASLVPVPADPNAVVRSAPGTPAHGTQEEEDMRRNLPGGGVAHPNANRGAAAPAQTAADTTVVAEPNGGTRTDPNTPTGAGSGAAPVGDTRTAGGVSASRILDLCGRSASLGSEFAAELIRANETTPLTEADLLGRVNERLIADRPTIDARAGATGTESESYRQAIEDAVMLRANPDTQLPDEPGRTRAQRLEAAREFRGMTLMELARDYLGRTGINTRGMGRLDVAGAALGMRYGALTTSDFANALGSVTSRRIRGAFDAAPQTFRPIVSTGTLPDFKPAQIIGLGDAPALLNVPENGEFKRGAITDTGMTYRLYTYGRIIPISRQAIVNDDQNLFGRIPTMFGRKAADLESDLVWGILLSNPAMADGAPLFHASHGNLAASGGPINVENVGKGRQAMRQQKSNEGGFLNIGATYLIVGPAQETAADQFVTAITANTNSAVNPFAGRLQVIVEPRITDNSWMLSADPNAFDTIELDHLLGQEELFTDTRVGFDVDGVENKARLDVGAAALDHRGFYKSPAY</sequence>
<feature type="domain" description="Prohead serine protease" evidence="5">
    <location>
        <begin position="174"/>
        <end position="250"/>
    </location>
</feature>
<dbReference type="EMBL" id="SDPT01000001">
    <property type="protein sequence ID" value="RXZ35449.1"/>
    <property type="molecule type" value="Genomic_DNA"/>
</dbReference>
<keyword evidence="1" id="KW-1188">Viral release from host cell</keyword>
<organism evidence="6 7">
    <name type="scientific">Sphingomonas desiccabilis</name>
    <dbReference type="NCBI Taxonomy" id="429134"/>
    <lineage>
        <taxon>Bacteria</taxon>
        <taxon>Pseudomonadati</taxon>
        <taxon>Pseudomonadota</taxon>
        <taxon>Alphaproteobacteria</taxon>
        <taxon>Sphingomonadales</taxon>
        <taxon>Sphingomonadaceae</taxon>
        <taxon>Sphingomonas</taxon>
    </lineage>
</organism>
<feature type="compositionally biased region" description="Low complexity" evidence="4">
    <location>
        <begin position="276"/>
        <end position="298"/>
    </location>
</feature>
<evidence type="ECO:0000313" key="7">
    <source>
        <dbReference type="Proteomes" id="UP000292347"/>
    </source>
</evidence>
<keyword evidence="3" id="KW-0378">Hydrolase</keyword>
<dbReference type="OrthoDB" id="9806592at2"/>
<dbReference type="Pfam" id="PF04586">
    <property type="entry name" value="Peptidase_S78"/>
    <property type="match status" value="1"/>
</dbReference>
<evidence type="ECO:0000256" key="1">
    <source>
        <dbReference type="ARBA" id="ARBA00022612"/>
    </source>
</evidence>
<reference evidence="6 7" key="1">
    <citation type="submission" date="2019-01" db="EMBL/GenBank/DDBJ databases">
        <title>Sphingomonas mucosissima sp. nov. and Sphingomonas desiccabilis sp. nov., from biological soil crusts in the Colorado Plateau, USA.</title>
        <authorList>
            <person name="Zhu D."/>
        </authorList>
    </citation>
    <scope>NUCLEOTIDE SEQUENCE [LARGE SCALE GENOMIC DNA]</scope>
    <source>
        <strain evidence="6 7">CP1D</strain>
    </source>
</reference>
<comment type="caution">
    <text evidence="6">The sequence shown here is derived from an EMBL/GenBank/DDBJ whole genome shotgun (WGS) entry which is preliminary data.</text>
</comment>
<protein>
    <recommendedName>
        <fullName evidence="5">Prohead serine protease domain-containing protein</fullName>
    </recommendedName>
</protein>
<dbReference type="AlphaFoldDB" id="A0A4Q2IXF0"/>
<evidence type="ECO:0000259" key="5">
    <source>
        <dbReference type="Pfam" id="PF04586"/>
    </source>
</evidence>
<proteinExistence type="predicted"/>
<evidence type="ECO:0000256" key="2">
    <source>
        <dbReference type="ARBA" id="ARBA00022670"/>
    </source>
</evidence>
<feature type="region of interest" description="Disordered" evidence="4">
    <location>
        <begin position="70"/>
        <end position="99"/>
    </location>
</feature>
<evidence type="ECO:0000256" key="3">
    <source>
        <dbReference type="ARBA" id="ARBA00022801"/>
    </source>
</evidence>
<accession>A0A4Q2IXF0</accession>
<gene>
    <name evidence="6" type="ORF">EO081_07480</name>
</gene>
<keyword evidence="7" id="KW-1185">Reference proteome</keyword>
<dbReference type="Proteomes" id="UP000292347">
    <property type="component" value="Unassembled WGS sequence"/>
</dbReference>